<feature type="transmembrane region" description="Helical" evidence="6">
    <location>
        <begin position="261"/>
        <end position="280"/>
    </location>
</feature>
<comment type="caution">
    <text evidence="8">The sequence shown here is derived from an EMBL/GenBank/DDBJ whole genome shotgun (WGS) entry which is preliminary data.</text>
</comment>
<dbReference type="PANTHER" id="PTHR42920">
    <property type="entry name" value="OS03G0707200 PROTEIN-RELATED"/>
    <property type="match status" value="1"/>
</dbReference>
<gene>
    <name evidence="8" type="ORF">PSQ40_01370</name>
</gene>
<dbReference type="PANTHER" id="PTHR42920:SF5">
    <property type="entry name" value="EAMA DOMAIN-CONTAINING PROTEIN"/>
    <property type="match status" value="1"/>
</dbReference>
<dbReference type="InterPro" id="IPR051258">
    <property type="entry name" value="Diverse_Substrate_Transporter"/>
</dbReference>
<evidence type="ECO:0000256" key="4">
    <source>
        <dbReference type="ARBA" id="ARBA00022989"/>
    </source>
</evidence>
<accession>A0ABT5MT44</accession>
<evidence type="ECO:0000256" key="5">
    <source>
        <dbReference type="ARBA" id="ARBA00023136"/>
    </source>
</evidence>
<dbReference type="InterPro" id="IPR037185">
    <property type="entry name" value="EmrE-like"/>
</dbReference>
<keyword evidence="4 6" id="KW-1133">Transmembrane helix</keyword>
<keyword evidence="2" id="KW-1003">Cell membrane</keyword>
<feature type="transmembrane region" description="Helical" evidence="6">
    <location>
        <begin position="105"/>
        <end position="126"/>
    </location>
</feature>
<sequence length="315" mass="33591">MHVDSLSKTLSPSRPVACLCLAASMALVGSYVALSKPLTLILPVFLLAWLRFGIGALAMAHWTRRPAHEAPMSSSTRKLVFLESLFGNFLFSILMLTGVSLTTVVATGVIMSAIPACVALMSWLFLKERITPRVMLSIGLAVVGIAMFTLNKPEAQAGSPVGPQVWLGNLLVMGAVLCESAYAVIGKRLTGALGARRISALINLWGLALTTPFGIYQALSFDFGSVDLRYWMLLVFYALAASVWTVWLWMTGLRTVPAAQAGLFTVMLPLTAAAVGVLFLGEPMNGQQMLAFGIALAGVVLATLPDRASTPRAPH</sequence>
<dbReference type="InterPro" id="IPR000620">
    <property type="entry name" value="EamA_dom"/>
</dbReference>
<comment type="subcellular location">
    <subcellularLocation>
        <location evidence="1">Cell membrane</location>
        <topology evidence="1">Multi-pass membrane protein</topology>
    </subcellularLocation>
</comment>
<reference evidence="8 9" key="1">
    <citation type="submission" date="2023-02" db="EMBL/GenBank/DDBJ databases">
        <title>Bacterial whole genomic sequence of Curvibacter sp. HBC61.</title>
        <authorList>
            <person name="Le V."/>
            <person name="Ko S.-R."/>
            <person name="Ahn C.-Y."/>
            <person name="Oh H.-M."/>
        </authorList>
    </citation>
    <scope>NUCLEOTIDE SEQUENCE [LARGE SCALE GENOMIC DNA]</scope>
    <source>
        <strain evidence="8 9">HBC61</strain>
    </source>
</reference>
<evidence type="ECO:0000313" key="8">
    <source>
        <dbReference type="EMBL" id="MDD0837210.1"/>
    </source>
</evidence>
<keyword evidence="9" id="KW-1185">Reference proteome</keyword>
<evidence type="ECO:0000256" key="1">
    <source>
        <dbReference type="ARBA" id="ARBA00004651"/>
    </source>
</evidence>
<evidence type="ECO:0000313" key="9">
    <source>
        <dbReference type="Proteomes" id="UP001528673"/>
    </source>
</evidence>
<feature type="domain" description="EamA" evidence="7">
    <location>
        <begin position="167"/>
        <end position="303"/>
    </location>
</feature>
<feature type="transmembrane region" description="Helical" evidence="6">
    <location>
        <begin position="80"/>
        <end position="99"/>
    </location>
</feature>
<evidence type="ECO:0000256" key="2">
    <source>
        <dbReference type="ARBA" id="ARBA00022475"/>
    </source>
</evidence>
<feature type="transmembrane region" description="Helical" evidence="6">
    <location>
        <begin position="40"/>
        <end position="60"/>
    </location>
</feature>
<feature type="transmembrane region" description="Helical" evidence="6">
    <location>
        <begin position="198"/>
        <end position="218"/>
    </location>
</feature>
<keyword evidence="5 6" id="KW-0472">Membrane</keyword>
<dbReference type="RefSeq" id="WP_273948167.1">
    <property type="nucleotide sequence ID" value="NZ_JAQSIP010000001.1"/>
</dbReference>
<dbReference type="Proteomes" id="UP001528673">
    <property type="component" value="Unassembled WGS sequence"/>
</dbReference>
<evidence type="ECO:0000259" key="7">
    <source>
        <dbReference type="Pfam" id="PF00892"/>
    </source>
</evidence>
<evidence type="ECO:0000256" key="6">
    <source>
        <dbReference type="SAM" id="Phobius"/>
    </source>
</evidence>
<feature type="domain" description="EamA" evidence="7">
    <location>
        <begin position="18"/>
        <end position="149"/>
    </location>
</feature>
<proteinExistence type="predicted"/>
<dbReference type="Pfam" id="PF00892">
    <property type="entry name" value="EamA"/>
    <property type="match status" value="2"/>
</dbReference>
<dbReference type="EMBL" id="JAQSIP010000001">
    <property type="protein sequence ID" value="MDD0837210.1"/>
    <property type="molecule type" value="Genomic_DNA"/>
</dbReference>
<dbReference type="SUPFAM" id="SSF103481">
    <property type="entry name" value="Multidrug resistance efflux transporter EmrE"/>
    <property type="match status" value="2"/>
</dbReference>
<organism evidence="8 9">
    <name type="scientific">Curvibacter cyanobacteriorum</name>
    <dbReference type="NCBI Taxonomy" id="3026422"/>
    <lineage>
        <taxon>Bacteria</taxon>
        <taxon>Pseudomonadati</taxon>
        <taxon>Pseudomonadota</taxon>
        <taxon>Betaproteobacteria</taxon>
        <taxon>Burkholderiales</taxon>
        <taxon>Comamonadaceae</taxon>
        <taxon>Curvibacter</taxon>
    </lineage>
</organism>
<evidence type="ECO:0000256" key="3">
    <source>
        <dbReference type="ARBA" id="ARBA00022692"/>
    </source>
</evidence>
<feature type="transmembrane region" description="Helical" evidence="6">
    <location>
        <begin position="133"/>
        <end position="150"/>
    </location>
</feature>
<feature type="transmembrane region" description="Helical" evidence="6">
    <location>
        <begin position="230"/>
        <end position="249"/>
    </location>
</feature>
<feature type="transmembrane region" description="Helical" evidence="6">
    <location>
        <begin position="16"/>
        <end position="34"/>
    </location>
</feature>
<protein>
    <submittedName>
        <fullName evidence="8">DMT family transporter</fullName>
    </submittedName>
</protein>
<keyword evidence="3 6" id="KW-0812">Transmembrane</keyword>
<feature type="transmembrane region" description="Helical" evidence="6">
    <location>
        <begin position="286"/>
        <end position="304"/>
    </location>
</feature>
<name>A0ABT5MT44_9BURK</name>
<feature type="transmembrane region" description="Helical" evidence="6">
    <location>
        <begin position="165"/>
        <end position="186"/>
    </location>
</feature>